<evidence type="ECO:0000256" key="1">
    <source>
        <dbReference type="SAM" id="MobiDB-lite"/>
    </source>
</evidence>
<name>A0ABM9BM04_9BACL</name>
<feature type="compositionally biased region" description="Basic and acidic residues" evidence="1">
    <location>
        <begin position="273"/>
        <end position="294"/>
    </location>
</feature>
<evidence type="ECO:0008006" key="4">
    <source>
        <dbReference type="Google" id="ProtNLM"/>
    </source>
</evidence>
<accession>A0ABM9BM04</accession>
<protein>
    <recommendedName>
        <fullName evidence="4">DnaD domain-containing protein</fullName>
    </recommendedName>
</protein>
<organism evidence="2 3">
    <name type="scientific">Paenibacillus plantiphilus</name>
    <dbReference type="NCBI Taxonomy" id="2905650"/>
    <lineage>
        <taxon>Bacteria</taxon>
        <taxon>Bacillati</taxon>
        <taxon>Bacillota</taxon>
        <taxon>Bacilli</taxon>
        <taxon>Bacillales</taxon>
        <taxon>Paenibacillaceae</taxon>
        <taxon>Paenibacillus</taxon>
    </lineage>
</organism>
<sequence length="294" mass="33331">MYGTNLEPSLDSLLDQFEDIGGPETFGPNGTAIILAIWRKSRKLGWLRSFQMTNTELHFQTGIKSRETINTYRDRLASNGIMVYQPPPRGKSKGAYILNFNFISQKQVHNLDNLTDYKGQVVQESNSFDTTNGNEVHNLDNLTDTVLRDFKDTITTTDNPFELLLGEFCSLHSKLDIHVKRNDIVSMQWMLDQHIPVALIIRVMRELHRERTATGKVISTFVYYKQAILDAWDAAKAITDRAPIPAVALGEESITSGVPVSEVALGSSKRTKQQQEIDALDKFIEEERRRRGSD</sequence>
<keyword evidence="3" id="KW-1185">Reference proteome</keyword>
<proteinExistence type="predicted"/>
<feature type="region of interest" description="Disordered" evidence="1">
    <location>
        <begin position="265"/>
        <end position="294"/>
    </location>
</feature>
<dbReference type="RefSeq" id="WP_236338499.1">
    <property type="nucleotide sequence ID" value="NZ_CAKMMF010000001.1"/>
</dbReference>
<dbReference type="EMBL" id="CAKMMF010000001">
    <property type="protein sequence ID" value="CAH1190352.1"/>
    <property type="molecule type" value="Genomic_DNA"/>
</dbReference>
<evidence type="ECO:0000313" key="3">
    <source>
        <dbReference type="Proteomes" id="UP000838686"/>
    </source>
</evidence>
<reference evidence="2" key="1">
    <citation type="submission" date="2022-01" db="EMBL/GenBank/DDBJ databases">
        <authorList>
            <person name="Criscuolo A."/>
        </authorList>
    </citation>
    <scope>NUCLEOTIDE SEQUENCE</scope>
    <source>
        <strain evidence="2">CIP111893</strain>
    </source>
</reference>
<evidence type="ECO:0000313" key="2">
    <source>
        <dbReference type="EMBL" id="CAH1190352.1"/>
    </source>
</evidence>
<gene>
    <name evidence="2" type="ORF">PAECIP111893_00289</name>
</gene>
<dbReference type="Proteomes" id="UP000838686">
    <property type="component" value="Unassembled WGS sequence"/>
</dbReference>
<comment type="caution">
    <text evidence="2">The sequence shown here is derived from an EMBL/GenBank/DDBJ whole genome shotgun (WGS) entry which is preliminary data.</text>
</comment>